<dbReference type="Pfam" id="PF02893">
    <property type="entry name" value="GRAM"/>
    <property type="match status" value="1"/>
</dbReference>
<dbReference type="InParanoid" id="A0A6P7FE85"/>
<dbReference type="OrthoDB" id="1259151at2759"/>
<dbReference type="GeneID" id="114329426"/>
<dbReference type="KEGG" id="dvv:114329426"/>
<dbReference type="InterPro" id="IPR004182">
    <property type="entry name" value="GRAM"/>
</dbReference>
<dbReference type="GO" id="GO:0003713">
    <property type="term" value="F:transcription coactivator activity"/>
    <property type="evidence" value="ECO:0007669"/>
    <property type="project" value="InterPro"/>
</dbReference>
<dbReference type="InterPro" id="IPR044852">
    <property type="entry name" value="WBP2-like"/>
</dbReference>
<dbReference type="CDD" id="cd13214">
    <property type="entry name" value="PH-GRAM_WBP2"/>
    <property type="match status" value="1"/>
</dbReference>
<protein>
    <submittedName>
        <fullName evidence="5">WW domain-binding protein 2</fullName>
    </submittedName>
</protein>
<dbReference type="SUPFAM" id="SSF50729">
    <property type="entry name" value="PH domain-like"/>
    <property type="match status" value="1"/>
</dbReference>
<accession>A0A6P7FE85</accession>
<proteinExistence type="predicted"/>
<dbReference type="Proteomes" id="UP001652700">
    <property type="component" value="Unplaced"/>
</dbReference>
<keyword evidence="4" id="KW-1185">Reference proteome</keyword>
<evidence type="ECO:0000313" key="5">
    <source>
        <dbReference type="RefSeq" id="XP_028134324.1"/>
    </source>
</evidence>
<dbReference type="CTD" id="23558"/>
<feature type="region of interest" description="Disordered" evidence="1">
    <location>
        <begin position="188"/>
        <end position="294"/>
    </location>
</feature>
<dbReference type="Gene3D" id="2.30.29.30">
    <property type="entry name" value="Pleckstrin-homology domain (PH domain)/Phosphotyrosine-binding domain (PTB)"/>
    <property type="match status" value="1"/>
</dbReference>
<feature type="compositionally biased region" description="Polar residues" evidence="1">
    <location>
        <begin position="283"/>
        <end position="294"/>
    </location>
</feature>
<dbReference type="InterPro" id="IPR011993">
    <property type="entry name" value="PH-like_dom_sf"/>
</dbReference>
<reference evidence="3" key="2">
    <citation type="submission" date="2025-05" db="UniProtKB">
        <authorList>
            <consortium name="EnsemblMetazoa"/>
        </authorList>
    </citation>
    <scope>IDENTIFICATION</scope>
</reference>
<sequence>MSLNTAHLNGGVLIHNGEQILLYSDGVGIEWSGQQGNAFYGVKKGSIYLTTHRVIFLNKSSADEMLSFSFPFVTLSEVEIEQPVFGANYIKGKVRAQPNGNWIGEAKFKMTFKHGGAIEFGQALLRAAHFASRGGGYDAPPPYVPPQTQWYAAPPPSYAAASQGYYGWMPPTNVFPQHPPTDGVFMTDAPPPYPGIVPGYQPNGYGPPQGPPGYSQGPPMYPGPASYGGQSSAGAAGFQQPPQFASAADAKAHEAAQSAYNNQNSRPPQGYAPPPPAYFESPPTYSQATYKKDQ</sequence>
<name>A0A6P7FE85_DIAVI</name>
<dbReference type="GO" id="GO:0005634">
    <property type="term" value="C:nucleus"/>
    <property type="evidence" value="ECO:0007669"/>
    <property type="project" value="TreeGrafter"/>
</dbReference>
<dbReference type="AlphaFoldDB" id="A0A6P7FE85"/>
<feature type="domain" description="GRAM" evidence="2">
    <location>
        <begin position="41"/>
        <end position="129"/>
    </location>
</feature>
<reference evidence="5" key="1">
    <citation type="submission" date="2025-04" db="UniProtKB">
        <authorList>
            <consortium name="RefSeq"/>
        </authorList>
    </citation>
    <scope>IDENTIFICATION</scope>
    <source>
        <tissue evidence="5">Whole insect</tissue>
    </source>
</reference>
<gene>
    <name evidence="5" type="primary">LOC114329426</name>
</gene>
<evidence type="ECO:0000256" key="1">
    <source>
        <dbReference type="SAM" id="MobiDB-lite"/>
    </source>
</evidence>
<dbReference type="EnsemblMetazoa" id="XM_028278523.2">
    <property type="protein sequence ID" value="XP_028134324.1"/>
    <property type="gene ID" value="LOC114329426"/>
</dbReference>
<evidence type="ECO:0000313" key="3">
    <source>
        <dbReference type="EnsemblMetazoa" id="XP_028134324.1"/>
    </source>
</evidence>
<organism evidence="5">
    <name type="scientific">Diabrotica virgifera virgifera</name>
    <name type="common">western corn rootworm</name>
    <dbReference type="NCBI Taxonomy" id="50390"/>
    <lineage>
        <taxon>Eukaryota</taxon>
        <taxon>Metazoa</taxon>
        <taxon>Ecdysozoa</taxon>
        <taxon>Arthropoda</taxon>
        <taxon>Hexapoda</taxon>
        <taxon>Insecta</taxon>
        <taxon>Pterygota</taxon>
        <taxon>Neoptera</taxon>
        <taxon>Endopterygota</taxon>
        <taxon>Coleoptera</taxon>
        <taxon>Polyphaga</taxon>
        <taxon>Cucujiformia</taxon>
        <taxon>Chrysomeloidea</taxon>
        <taxon>Chrysomelidae</taxon>
        <taxon>Galerucinae</taxon>
        <taxon>Diabroticina</taxon>
        <taxon>Diabroticites</taxon>
        <taxon>Diabrotica</taxon>
    </lineage>
</organism>
<feature type="compositionally biased region" description="Low complexity" evidence="1">
    <location>
        <begin position="198"/>
        <end position="259"/>
    </location>
</feature>
<dbReference type="GO" id="GO:0031490">
    <property type="term" value="F:chromatin DNA binding"/>
    <property type="evidence" value="ECO:0007669"/>
    <property type="project" value="TreeGrafter"/>
</dbReference>
<dbReference type="PANTHER" id="PTHR31606">
    <property type="entry name" value="WW DOMAIN BINDING PROTEIN 2, ISOFORM E"/>
    <property type="match status" value="1"/>
</dbReference>
<evidence type="ECO:0000259" key="2">
    <source>
        <dbReference type="Pfam" id="PF02893"/>
    </source>
</evidence>
<dbReference type="RefSeq" id="XP_028134324.1">
    <property type="nucleotide sequence ID" value="XM_028278523.1"/>
</dbReference>
<dbReference type="FunFam" id="2.30.29.30:FF:000338">
    <property type="entry name" value="Uncharacterized protein, isoform D"/>
    <property type="match status" value="1"/>
</dbReference>
<dbReference type="FunCoup" id="A0A6P7FE85">
    <property type="interactions" value="1336"/>
</dbReference>
<evidence type="ECO:0000313" key="4">
    <source>
        <dbReference type="Proteomes" id="UP001652700"/>
    </source>
</evidence>
<dbReference type="PANTHER" id="PTHR31606:SF1">
    <property type="entry name" value="WW DOMAIN BINDING PROTEIN 2, ISOFORM E"/>
    <property type="match status" value="1"/>
</dbReference>